<comment type="caution">
    <text evidence="2">The sequence shown here is derived from an EMBL/GenBank/DDBJ whole genome shotgun (WGS) entry which is preliminary data.</text>
</comment>
<reference evidence="2 3" key="1">
    <citation type="submission" date="2022-12" db="EMBL/GenBank/DDBJ databases">
        <title>Genomic features and morphological characterization of a novel Knufia sp. strain isolated from spacecraft assembly facility.</title>
        <authorList>
            <person name="Teixeira M."/>
            <person name="Chander A.M."/>
            <person name="Stajich J.E."/>
            <person name="Venkateswaran K."/>
        </authorList>
    </citation>
    <scope>NUCLEOTIDE SEQUENCE [LARGE SCALE GENOMIC DNA]</scope>
    <source>
        <strain evidence="2 3">FJI-L2-BK-P2</strain>
    </source>
</reference>
<dbReference type="Proteomes" id="UP001316803">
    <property type="component" value="Unassembled WGS sequence"/>
</dbReference>
<evidence type="ECO:0000313" key="3">
    <source>
        <dbReference type="Proteomes" id="UP001316803"/>
    </source>
</evidence>
<gene>
    <name evidence="2" type="ORF">OHC33_004772</name>
</gene>
<dbReference type="InterPro" id="IPR011333">
    <property type="entry name" value="SKP1/BTB/POZ_sf"/>
</dbReference>
<dbReference type="EMBL" id="JAKLMC020000009">
    <property type="protein sequence ID" value="KAK5954199.1"/>
    <property type="molecule type" value="Genomic_DNA"/>
</dbReference>
<dbReference type="AlphaFoldDB" id="A0AAN8I687"/>
<feature type="compositionally biased region" description="Basic and acidic residues" evidence="1">
    <location>
        <begin position="279"/>
        <end position="290"/>
    </location>
</feature>
<sequence length="364" mass="40860">MKHRPTESELEPPAVEPGEEVIVFIVGQSNPLRSALHKNLIMAASPDFANQYAQLPKNIPDPPYVIDDIGPSIFQVVWDWLYLRRIGSDYNTSLEDDHFWFRVYKMAERLDILAIMLTAYNRFKSCYSPSSSSQQQAQGRIVPSDAFLHELSSPSGTKIVFRHWTVAHLLWHSLYSPHASEAIQDLQAQHTSLAAQVGQLLPKGKFQVMAQPAGPDGCQLAHPNHDPGFATKHGLDIENHRTKALLQNKQYVTPKADVRPGARSPSVRSEATEETTYSDDEKSLVKEHPRTQSPAETLVNVATDDIHDDQDAVRPRQKRSIQYASIDEPQPDATPDSSSTGKRTRRGNAVPNYAVFDYYKERGI</sequence>
<name>A0AAN8I687_9EURO</name>
<accession>A0AAN8I687</accession>
<evidence type="ECO:0008006" key="4">
    <source>
        <dbReference type="Google" id="ProtNLM"/>
    </source>
</evidence>
<evidence type="ECO:0000256" key="1">
    <source>
        <dbReference type="SAM" id="MobiDB-lite"/>
    </source>
</evidence>
<keyword evidence="3" id="KW-1185">Reference proteome</keyword>
<protein>
    <recommendedName>
        <fullName evidence="4">BTB domain-containing protein</fullName>
    </recommendedName>
</protein>
<dbReference type="CDD" id="cd18186">
    <property type="entry name" value="BTB_POZ_ZBTB_KLHL-like"/>
    <property type="match status" value="1"/>
</dbReference>
<organism evidence="2 3">
    <name type="scientific">Knufia fluminis</name>
    <dbReference type="NCBI Taxonomy" id="191047"/>
    <lineage>
        <taxon>Eukaryota</taxon>
        <taxon>Fungi</taxon>
        <taxon>Dikarya</taxon>
        <taxon>Ascomycota</taxon>
        <taxon>Pezizomycotina</taxon>
        <taxon>Eurotiomycetes</taxon>
        <taxon>Chaetothyriomycetidae</taxon>
        <taxon>Chaetothyriales</taxon>
        <taxon>Trichomeriaceae</taxon>
        <taxon>Knufia</taxon>
    </lineage>
</organism>
<feature type="region of interest" description="Disordered" evidence="1">
    <location>
        <begin position="250"/>
        <end position="352"/>
    </location>
</feature>
<evidence type="ECO:0000313" key="2">
    <source>
        <dbReference type="EMBL" id="KAK5954199.1"/>
    </source>
</evidence>
<dbReference type="SUPFAM" id="SSF54695">
    <property type="entry name" value="POZ domain"/>
    <property type="match status" value="1"/>
</dbReference>
<proteinExistence type="predicted"/>